<reference evidence="2" key="1">
    <citation type="journal article" date="2014" name="Int. J. Syst. Evol. Microbiol.">
        <title>Complete genome sequence of Corynebacterium casei LMG S-19264T (=DSM 44701T), isolated from a smear-ripened cheese.</title>
        <authorList>
            <consortium name="US DOE Joint Genome Institute (JGI-PGF)"/>
            <person name="Walter F."/>
            <person name="Albersmeier A."/>
            <person name="Kalinowski J."/>
            <person name="Ruckert C."/>
        </authorList>
    </citation>
    <scope>NUCLEOTIDE SEQUENCE</scope>
    <source>
        <strain evidence="2">JCM 3090</strain>
    </source>
</reference>
<sequence>MRVFVAGATGVLGRQLAPLLAAAGHEAVGLARSRARAADWEAVGGTLVTADALDRGALLAAVRAAAPDTVVHLLTAIPADADPKRLARVFGPTNRLRTEGTRNLLAAAEQAGVERVVVQSVAFAYDPAGSGPADEDVPFWPRPPAQFAPVLDALRELERLAAGAGALVLRLGHLYGPGTMFDPAGGFVARIRANRVPVVGRGASVLSFTHVRDAARAIVRGLAADHRGPLNIVDDDPVTMAEWLPYAAHLVGAAPPRRVPALLARLVAGGWGVAFMNELRGAANGRAADAIGWRPAYPSWRPVLAGELRGGTPAR</sequence>
<protein>
    <submittedName>
        <fullName evidence="2">dTDP-glucose 4,6-dehydratase</fullName>
    </submittedName>
</protein>
<dbReference type="GO" id="GO:0004029">
    <property type="term" value="F:aldehyde dehydrogenase (NAD+) activity"/>
    <property type="evidence" value="ECO:0007669"/>
    <property type="project" value="TreeGrafter"/>
</dbReference>
<dbReference type="InterPro" id="IPR051783">
    <property type="entry name" value="NAD(P)-dependent_oxidoreduct"/>
</dbReference>
<dbReference type="SUPFAM" id="SSF51735">
    <property type="entry name" value="NAD(P)-binding Rossmann-fold domains"/>
    <property type="match status" value="1"/>
</dbReference>
<dbReference type="RefSeq" id="WP_189171517.1">
    <property type="nucleotide sequence ID" value="NZ_BMQB01000009.1"/>
</dbReference>
<dbReference type="GO" id="GO:0005737">
    <property type="term" value="C:cytoplasm"/>
    <property type="evidence" value="ECO:0007669"/>
    <property type="project" value="TreeGrafter"/>
</dbReference>
<dbReference type="EMBL" id="BMQB01000009">
    <property type="protein sequence ID" value="GGK04221.1"/>
    <property type="molecule type" value="Genomic_DNA"/>
</dbReference>
<organism evidence="2 3">
    <name type="scientific">Pilimelia anulata</name>
    <dbReference type="NCBI Taxonomy" id="53371"/>
    <lineage>
        <taxon>Bacteria</taxon>
        <taxon>Bacillati</taxon>
        <taxon>Actinomycetota</taxon>
        <taxon>Actinomycetes</taxon>
        <taxon>Micromonosporales</taxon>
        <taxon>Micromonosporaceae</taxon>
        <taxon>Pilimelia</taxon>
    </lineage>
</organism>
<name>A0A8J3FFD3_9ACTN</name>
<dbReference type="Gene3D" id="3.40.50.720">
    <property type="entry name" value="NAD(P)-binding Rossmann-like Domain"/>
    <property type="match status" value="1"/>
</dbReference>
<comment type="caution">
    <text evidence="2">The sequence shown here is derived from an EMBL/GenBank/DDBJ whole genome shotgun (WGS) entry which is preliminary data.</text>
</comment>
<dbReference type="AlphaFoldDB" id="A0A8J3FFD3"/>
<dbReference type="PANTHER" id="PTHR48079">
    <property type="entry name" value="PROTEIN YEEZ"/>
    <property type="match status" value="1"/>
</dbReference>
<dbReference type="InterPro" id="IPR001509">
    <property type="entry name" value="Epimerase_deHydtase"/>
</dbReference>
<evidence type="ECO:0000313" key="2">
    <source>
        <dbReference type="EMBL" id="GGK04221.1"/>
    </source>
</evidence>
<dbReference type="Proteomes" id="UP000649739">
    <property type="component" value="Unassembled WGS sequence"/>
</dbReference>
<keyword evidence="3" id="KW-1185">Reference proteome</keyword>
<feature type="domain" description="NAD-dependent epimerase/dehydratase" evidence="1">
    <location>
        <begin position="3"/>
        <end position="227"/>
    </location>
</feature>
<accession>A0A8J3FFD3</accession>
<gene>
    <name evidence="2" type="ORF">GCM10010123_37720</name>
</gene>
<dbReference type="PANTHER" id="PTHR48079:SF6">
    <property type="entry name" value="NAD(P)-BINDING DOMAIN-CONTAINING PROTEIN-RELATED"/>
    <property type="match status" value="1"/>
</dbReference>
<dbReference type="InterPro" id="IPR036291">
    <property type="entry name" value="NAD(P)-bd_dom_sf"/>
</dbReference>
<proteinExistence type="predicted"/>
<evidence type="ECO:0000313" key="3">
    <source>
        <dbReference type="Proteomes" id="UP000649739"/>
    </source>
</evidence>
<dbReference type="Pfam" id="PF01370">
    <property type="entry name" value="Epimerase"/>
    <property type="match status" value="1"/>
</dbReference>
<evidence type="ECO:0000259" key="1">
    <source>
        <dbReference type="Pfam" id="PF01370"/>
    </source>
</evidence>
<reference evidence="2" key="2">
    <citation type="submission" date="2020-09" db="EMBL/GenBank/DDBJ databases">
        <authorList>
            <person name="Sun Q."/>
            <person name="Ohkuma M."/>
        </authorList>
    </citation>
    <scope>NUCLEOTIDE SEQUENCE</scope>
    <source>
        <strain evidence="2">JCM 3090</strain>
    </source>
</reference>